<proteinExistence type="predicted"/>
<protein>
    <submittedName>
        <fullName evidence="1">Ger(X)C family spore germination protein</fullName>
    </submittedName>
</protein>
<comment type="caution">
    <text evidence="1">The sequence shown here is derived from an EMBL/GenBank/DDBJ whole genome shotgun (WGS) entry which is preliminary data.</text>
</comment>
<gene>
    <name evidence="1" type="ORF">WMO40_02035</name>
</gene>
<keyword evidence="2" id="KW-1185">Reference proteome</keyword>
<organism evidence="1 2">
    <name type="scientific">Robertmurraya yapensis</name>
    <name type="common">ex Hitch et al 2024</name>
    <dbReference type="NCBI Taxonomy" id="3133160"/>
    <lineage>
        <taxon>Bacteria</taxon>
        <taxon>Bacillati</taxon>
        <taxon>Bacillota</taxon>
        <taxon>Bacilli</taxon>
        <taxon>Bacillales</taxon>
        <taxon>Bacillaceae</taxon>
        <taxon>Robertmurraya</taxon>
    </lineage>
</organism>
<reference evidence="1" key="1">
    <citation type="submission" date="2024-03" db="EMBL/GenBank/DDBJ databases">
        <title>Human intestinal bacterial collection.</title>
        <authorList>
            <person name="Pauvert C."/>
            <person name="Hitch T.C.A."/>
            <person name="Clavel T."/>
        </authorList>
    </citation>
    <scope>NUCLEOTIDE SEQUENCE</scope>
    <source>
        <strain evidence="1">CLA-AA-H227</strain>
    </source>
</reference>
<name>A0ACC6S678_9BACI</name>
<accession>A0ACC6S678</accession>
<dbReference type="Proteomes" id="UP001439875">
    <property type="component" value="Unassembled WGS sequence"/>
</dbReference>
<evidence type="ECO:0000313" key="2">
    <source>
        <dbReference type="Proteomes" id="UP001439875"/>
    </source>
</evidence>
<sequence>MRITKCCLIVFLLFLLSGCWDKKELNEVAVVMGVGIDKVEKEYKITAQVIKPPTGEQAGGGGSELPTWSVSATGKTVLGAIRNLNELSPRRLYFAHLQVIIFGDELAREGIAPAIAWFERDRDSRAGALLVVTKGTAEDLLNQKIELGNVSSKSMSELIERSTIRQISAMEIKLRDLMTILSTPGIEPVLDVINPKEIRGKVETFELDGVAIFNKDKLKGYVYGSDATGTEIINSKLNFSILEGKCPKQEEEYFAFQITDFLSKVTPELKGERITLKIYVTLEGNLLDQTCPMDLLKTEYLHAVEKEIAMSIKNSVENEFQAAKNLGSDIYGVGREVRRFYPDYWKEIRGSSDYLNRVDFDIKVKSNLRRSGLIIDPTEVKVKEETD</sequence>
<dbReference type="EMBL" id="JBBMEW010000001">
    <property type="protein sequence ID" value="MEQ2525467.1"/>
    <property type="molecule type" value="Genomic_DNA"/>
</dbReference>
<evidence type="ECO:0000313" key="1">
    <source>
        <dbReference type="EMBL" id="MEQ2525467.1"/>
    </source>
</evidence>